<evidence type="ECO:0000313" key="1">
    <source>
        <dbReference type="EMBL" id="ACP18851.1"/>
    </source>
</evidence>
<accession>C3VAP7</accession>
<reference evidence="1" key="1">
    <citation type="submission" date="2009-03" db="EMBL/GenBank/DDBJ databases">
        <title>Identification and Characterization of Novel Gene Candidates Expressed Under Salt Stress in Aegilops tauschii.</title>
        <authorList>
            <person name="Yumurtaci A."/>
            <person name="Ertugrul F."/>
            <person name="Uncuoglu A.A."/>
        </authorList>
    </citation>
    <scope>NUCLEOTIDE SEQUENCE</scope>
</reference>
<dbReference type="AlphaFoldDB" id="C3VAP7"/>
<organism evidence="1">
    <name type="scientific">Aegilops tauschii</name>
    <name type="common">Tausch's goatgrass</name>
    <name type="synonym">Aegilops squarrosa</name>
    <dbReference type="NCBI Taxonomy" id="37682"/>
    <lineage>
        <taxon>Eukaryota</taxon>
        <taxon>Viridiplantae</taxon>
        <taxon>Streptophyta</taxon>
        <taxon>Embryophyta</taxon>
        <taxon>Tracheophyta</taxon>
        <taxon>Spermatophyta</taxon>
        <taxon>Magnoliopsida</taxon>
        <taxon>Liliopsida</taxon>
        <taxon>Poales</taxon>
        <taxon>Poaceae</taxon>
        <taxon>BOP clade</taxon>
        <taxon>Pooideae</taxon>
        <taxon>Triticodae</taxon>
        <taxon>Triticeae</taxon>
        <taxon>Triticinae</taxon>
        <taxon>Aegilops</taxon>
    </lineage>
</organism>
<proteinExistence type="evidence at transcript level"/>
<sequence length="54" mass="5967">MQIKSTPQGRPTFNVPLPSCSTLSSRLSKADEAQTDQCGRQAARRLDHLLVWAV</sequence>
<dbReference type="EMBL" id="FJ853757">
    <property type="protein sequence ID" value="ACP18851.1"/>
    <property type="molecule type" value="mRNA"/>
</dbReference>
<name>C3VAP7_AEGTA</name>
<protein>
    <submittedName>
        <fullName evidence="1">Uncharacterized protein</fullName>
    </submittedName>
</protein>